<comment type="caution">
    <text evidence="2">The sequence shown here is derived from an EMBL/GenBank/DDBJ whole genome shotgun (WGS) entry which is preliminary data.</text>
</comment>
<evidence type="ECO:0000313" key="3">
    <source>
        <dbReference type="Proteomes" id="UP000236291"/>
    </source>
</evidence>
<dbReference type="Pfam" id="PF00646">
    <property type="entry name" value="F-box"/>
    <property type="match status" value="1"/>
</dbReference>
<dbReference type="Gene3D" id="1.20.1280.50">
    <property type="match status" value="1"/>
</dbReference>
<dbReference type="InterPro" id="IPR036047">
    <property type="entry name" value="F-box-like_dom_sf"/>
</dbReference>
<dbReference type="SMART" id="SM00256">
    <property type="entry name" value="FBOX"/>
    <property type="match status" value="1"/>
</dbReference>
<feature type="domain" description="F-box" evidence="1">
    <location>
        <begin position="28"/>
        <end position="74"/>
    </location>
</feature>
<dbReference type="AlphaFoldDB" id="A0A2K3L4X6"/>
<dbReference type="Pfam" id="PF08268">
    <property type="entry name" value="FBA_3"/>
    <property type="match status" value="1"/>
</dbReference>
<name>A0A2K3L4X6_TRIPR</name>
<dbReference type="EMBL" id="ASHM01026251">
    <property type="protein sequence ID" value="PNX73585.1"/>
    <property type="molecule type" value="Genomic_DNA"/>
</dbReference>
<sequence length="393" mass="44777">MGDKVNDVVSSPLLLTEETIAGTLTSPPSLSPTLPFDLIPEILCKLPVKLLLQLRCICKSWNFLISDPNFIKKHFRHSTTHLVHILTYSENFLNSYTIDSVLTDQTAITSKLEFRNHRGVSFVGSCNGILCFLVKKDYENLITIQLWNPSIRKLKVLPPFEKPAFKMYGFGHDPVSDSYKVVVVLDVLDDRRNLVEKNINDVKVHTLGTNLWRNIQKLKFPFVIKPLRRSGIYVSGTINWLVKDHLLLRDCPRKNHYFVVSLDLRNESYKKILLPDGDYGKVGVGGYSTLHLSVFRDCLCMISRQDVWIRKEYGNPNSWIKLLTISYMQDPSTSWVFTNAMHIFEDGQVFVRSAGGGIGKLVVYNSKNESFELPFPSENTLEICVESLISPCS</sequence>
<dbReference type="Proteomes" id="UP000236291">
    <property type="component" value="Unassembled WGS sequence"/>
</dbReference>
<dbReference type="InterPro" id="IPR050796">
    <property type="entry name" value="SCF_F-box_component"/>
</dbReference>
<evidence type="ECO:0000313" key="2">
    <source>
        <dbReference type="EMBL" id="PNX73585.1"/>
    </source>
</evidence>
<dbReference type="SUPFAM" id="SSF81383">
    <property type="entry name" value="F-box domain"/>
    <property type="match status" value="1"/>
</dbReference>
<proteinExistence type="predicted"/>
<dbReference type="PANTHER" id="PTHR31672:SF13">
    <property type="entry name" value="F-BOX PROTEIN CPR30-LIKE"/>
    <property type="match status" value="1"/>
</dbReference>
<reference evidence="2 3" key="1">
    <citation type="journal article" date="2014" name="Am. J. Bot.">
        <title>Genome assembly and annotation for red clover (Trifolium pratense; Fabaceae).</title>
        <authorList>
            <person name="Istvanek J."/>
            <person name="Jaros M."/>
            <person name="Krenek A."/>
            <person name="Repkova J."/>
        </authorList>
    </citation>
    <scope>NUCLEOTIDE SEQUENCE [LARGE SCALE GENOMIC DNA]</scope>
    <source>
        <strain evidence="3">cv. Tatra</strain>
        <tissue evidence="2">Young leaves</tissue>
    </source>
</reference>
<dbReference type="OrthoDB" id="1867629at2759"/>
<dbReference type="ExpressionAtlas" id="A0A2K3L4X6">
    <property type="expression patterns" value="baseline"/>
</dbReference>
<dbReference type="PROSITE" id="PS50181">
    <property type="entry name" value="FBOX"/>
    <property type="match status" value="1"/>
</dbReference>
<accession>A0A2K3L4X6</accession>
<dbReference type="NCBIfam" id="TIGR01640">
    <property type="entry name" value="F_box_assoc_1"/>
    <property type="match status" value="1"/>
</dbReference>
<gene>
    <name evidence="2" type="ORF">L195_g029487</name>
</gene>
<dbReference type="InterPro" id="IPR001810">
    <property type="entry name" value="F-box_dom"/>
</dbReference>
<dbReference type="STRING" id="57577.A0A2K3L4X6"/>
<dbReference type="InterPro" id="IPR017451">
    <property type="entry name" value="F-box-assoc_interact_dom"/>
</dbReference>
<evidence type="ECO:0000259" key="1">
    <source>
        <dbReference type="PROSITE" id="PS50181"/>
    </source>
</evidence>
<organism evidence="2 3">
    <name type="scientific">Trifolium pratense</name>
    <name type="common">Red clover</name>
    <dbReference type="NCBI Taxonomy" id="57577"/>
    <lineage>
        <taxon>Eukaryota</taxon>
        <taxon>Viridiplantae</taxon>
        <taxon>Streptophyta</taxon>
        <taxon>Embryophyta</taxon>
        <taxon>Tracheophyta</taxon>
        <taxon>Spermatophyta</taxon>
        <taxon>Magnoliopsida</taxon>
        <taxon>eudicotyledons</taxon>
        <taxon>Gunneridae</taxon>
        <taxon>Pentapetalae</taxon>
        <taxon>rosids</taxon>
        <taxon>fabids</taxon>
        <taxon>Fabales</taxon>
        <taxon>Fabaceae</taxon>
        <taxon>Papilionoideae</taxon>
        <taxon>50 kb inversion clade</taxon>
        <taxon>NPAAA clade</taxon>
        <taxon>Hologalegina</taxon>
        <taxon>IRL clade</taxon>
        <taxon>Trifolieae</taxon>
        <taxon>Trifolium</taxon>
    </lineage>
</organism>
<reference evidence="2 3" key="2">
    <citation type="journal article" date="2017" name="Front. Plant Sci.">
        <title>Gene Classification and Mining of Molecular Markers Useful in Red Clover (Trifolium pratense) Breeding.</title>
        <authorList>
            <person name="Istvanek J."/>
            <person name="Dluhosova J."/>
            <person name="Dluhos P."/>
            <person name="Patkova L."/>
            <person name="Nedelnik J."/>
            <person name="Repkova J."/>
        </authorList>
    </citation>
    <scope>NUCLEOTIDE SEQUENCE [LARGE SCALE GENOMIC DNA]</scope>
    <source>
        <strain evidence="3">cv. Tatra</strain>
        <tissue evidence="2">Young leaves</tissue>
    </source>
</reference>
<dbReference type="PANTHER" id="PTHR31672">
    <property type="entry name" value="BNACNNG10540D PROTEIN"/>
    <property type="match status" value="1"/>
</dbReference>
<dbReference type="InterPro" id="IPR013187">
    <property type="entry name" value="F-box-assoc_dom_typ3"/>
</dbReference>
<dbReference type="CDD" id="cd22157">
    <property type="entry name" value="F-box_AtFBW1-like"/>
    <property type="match status" value="1"/>
</dbReference>
<protein>
    <submittedName>
        <fullName evidence="2">F-box/kelch-repeat protein</fullName>
    </submittedName>
</protein>